<organism evidence="5 6">
    <name type="scientific">Bradyrhizobium xenonodulans</name>
    <dbReference type="NCBI Taxonomy" id="2736875"/>
    <lineage>
        <taxon>Bacteria</taxon>
        <taxon>Pseudomonadati</taxon>
        <taxon>Pseudomonadota</taxon>
        <taxon>Alphaproteobacteria</taxon>
        <taxon>Hyphomicrobiales</taxon>
        <taxon>Nitrobacteraceae</taxon>
        <taxon>Bradyrhizobium</taxon>
    </lineage>
</organism>
<dbReference type="PANTHER" id="PTHR44591:SF14">
    <property type="entry name" value="PROTEIN PILG"/>
    <property type="match status" value="1"/>
</dbReference>
<dbReference type="EMBL" id="CP089391">
    <property type="protein sequence ID" value="WBL76557.1"/>
    <property type="molecule type" value="Genomic_DNA"/>
</dbReference>
<evidence type="ECO:0000256" key="2">
    <source>
        <dbReference type="ARBA" id="ARBA00023012"/>
    </source>
</evidence>
<dbReference type="SMART" id="SM00448">
    <property type="entry name" value="REC"/>
    <property type="match status" value="1"/>
</dbReference>
<gene>
    <name evidence="5" type="ORF">I3J27_26485</name>
</gene>
<sequence>MSMMPFCRCFARRVKHQGMRASLRNLPEASCVYFDIRRNVRAMSHTVLVVDDDPAVLGVIVGMLEDLGCQVVSAESGPDALDRLEENQDISILITDINMPGMDGHELAELAKRVRPELKVLQLSGREPRRGGLPMIRKPFSFEELADIMQRTTGIC</sequence>
<evidence type="ECO:0000259" key="4">
    <source>
        <dbReference type="PROSITE" id="PS50110"/>
    </source>
</evidence>
<feature type="domain" description="Response regulatory" evidence="4">
    <location>
        <begin position="46"/>
        <end position="153"/>
    </location>
</feature>
<evidence type="ECO:0000256" key="1">
    <source>
        <dbReference type="ARBA" id="ARBA00022553"/>
    </source>
</evidence>
<reference evidence="5" key="1">
    <citation type="submission" date="2021-12" db="EMBL/GenBank/DDBJ databases">
        <title>Bradyrhizobium xenonodulans sp. nov.</title>
        <authorList>
            <person name="Claassens R."/>
            <person name="Venter S.N."/>
            <person name="Beukes C.W."/>
            <person name="Stepkowski T."/>
            <person name="Steenkamp E.T."/>
        </authorList>
    </citation>
    <scope>NUCLEOTIDE SEQUENCE</scope>
    <source>
        <strain evidence="5">14AB</strain>
    </source>
</reference>
<name>A0ABY7MGR1_9BRAD</name>
<dbReference type="SUPFAM" id="SSF52172">
    <property type="entry name" value="CheY-like"/>
    <property type="match status" value="1"/>
</dbReference>
<dbReference type="InterPro" id="IPR001789">
    <property type="entry name" value="Sig_transdc_resp-reg_receiver"/>
</dbReference>
<keyword evidence="2" id="KW-0902">Two-component regulatory system</keyword>
<dbReference type="Gene3D" id="3.40.50.2300">
    <property type="match status" value="1"/>
</dbReference>
<dbReference type="PANTHER" id="PTHR44591">
    <property type="entry name" value="STRESS RESPONSE REGULATOR PROTEIN 1"/>
    <property type="match status" value="1"/>
</dbReference>
<keyword evidence="1 3" id="KW-0597">Phosphoprotein</keyword>
<feature type="modified residue" description="4-aspartylphosphate" evidence="3">
    <location>
        <position position="96"/>
    </location>
</feature>
<protein>
    <submittedName>
        <fullName evidence="5">Response regulator</fullName>
    </submittedName>
</protein>
<keyword evidence="6" id="KW-1185">Reference proteome</keyword>
<proteinExistence type="predicted"/>
<evidence type="ECO:0000313" key="5">
    <source>
        <dbReference type="EMBL" id="WBL76557.1"/>
    </source>
</evidence>
<dbReference type="Proteomes" id="UP001179614">
    <property type="component" value="Chromosome"/>
</dbReference>
<dbReference type="PROSITE" id="PS50110">
    <property type="entry name" value="RESPONSE_REGULATORY"/>
    <property type="match status" value="1"/>
</dbReference>
<dbReference type="Pfam" id="PF00072">
    <property type="entry name" value="Response_reg"/>
    <property type="match status" value="1"/>
</dbReference>
<dbReference type="RefSeq" id="WP_270161838.1">
    <property type="nucleotide sequence ID" value="NZ_CP089391.1"/>
</dbReference>
<evidence type="ECO:0000256" key="3">
    <source>
        <dbReference type="PROSITE-ProRule" id="PRU00169"/>
    </source>
</evidence>
<accession>A0ABY7MGR1</accession>
<dbReference type="InterPro" id="IPR050595">
    <property type="entry name" value="Bact_response_regulator"/>
</dbReference>
<evidence type="ECO:0000313" key="6">
    <source>
        <dbReference type="Proteomes" id="UP001179614"/>
    </source>
</evidence>
<dbReference type="InterPro" id="IPR011006">
    <property type="entry name" value="CheY-like_superfamily"/>
</dbReference>